<reference evidence="2 3" key="1">
    <citation type="journal article" date="2016" name="Nat. Commun.">
        <title>Thousands of microbial genomes shed light on interconnected biogeochemical processes in an aquifer system.</title>
        <authorList>
            <person name="Anantharaman K."/>
            <person name="Brown C.T."/>
            <person name="Hug L.A."/>
            <person name="Sharon I."/>
            <person name="Castelle C.J."/>
            <person name="Probst A.J."/>
            <person name="Thomas B.C."/>
            <person name="Singh A."/>
            <person name="Wilkins M.J."/>
            <person name="Karaoz U."/>
            <person name="Brodie E.L."/>
            <person name="Williams K.H."/>
            <person name="Hubbard S.S."/>
            <person name="Banfield J.F."/>
        </authorList>
    </citation>
    <scope>NUCLEOTIDE SEQUENCE [LARGE SCALE GENOMIC DNA]</scope>
</reference>
<dbReference type="AlphaFoldDB" id="A0A1G2AYH5"/>
<proteinExistence type="predicted"/>
<feature type="transmembrane region" description="Helical" evidence="1">
    <location>
        <begin position="109"/>
        <end position="129"/>
    </location>
</feature>
<evidence type="ECO:0000256" key="1">
    <source>
        <dbReference type="SAM" id="Phobius"/>
    </source>
</evidence>
<evidence type="ECO:0000313" key="2">
    <source>
        <dbReference type="EMBL" id="OGY81992.1"/>
    </source>
</evidence>
<accession>A0A1G2AYH5</accession>
<dbReference type="Proteomes" id="UP000176952">
    <property type="component" value="Unassembled WGS sequence"/>
</dbReference>
<dbReference type="STRING" id="1798542.A3F54_03650"/>
<keyword evidence="1" id="KW-0812">Transmembrane</keyword>
<feature type="transmembrane region" description="Helical" evidence="1">
    <location>
        <begin position="135"/>
        <end position="156"/>
    </location>
</feature>
<keyword evidence="1" id="KW-0472">Membrane</keyword>
<protein>
    <submittedName>
        <fullName evidence="2">Uncharacterized protein</fullName>
    </submittedName>
</protein>
<sequence length="164" mass="18952">MVISYPELVQGMQKRFVEQGKMKPVAIQTFLTEADLQIEGYREIYGEFLRKDWTTLFPNIPFSETEFNNALDDALTLKRQEAEKEFRSLIATEKKWLVVQNFVFRKPTAVFLGSSTMSTISIPFLLWLALQPSNISLLIGGVGLIFNIIVIIFFFIKMMTQKKE</sequence>
<organism evidence="2 3">
    <name type="scientific">Candidatus Kerfeldbacteria bacterium RIFCSPHIGHO2_12_FULL_48_17</name>
    <dbReference type="NCBI Taxonomy" id="1798542"/>
    <lineage>
        <taxon>Bacteria</taxon>
        <taxon>Candidatus Kerfeldiibacteriota</taxon>
    </lineage>
</organism>
<keyword evidence="1" id="KW-1133">Transmembrane helix</keyword>
<evidence type="ECO:0000313" key="3">
    <source>
        <dbReference type="Proteomes" id="UP000176952"/>
    </source>
</evidence>
<dbReference type="EMBL" id="MHKD01000040">
    <property type="protein sequence ID" value="OGY81992.1"/>
    <property type="molecule type" value="Genomic_DNA"/>
</dbReference>
<gene>
    <name evidence="2" type="ORF">A3F54_03650</name>
</gene>
<comment type="caution">
    <text evidence="2">The sequence shown here is derived from an EMBL/GenBank/DDBJ whole genome shotgun (WGS) entry which is preliminary data.</text>
</comment>
<name>A0A1G2AYH5_9BACT</name>